<accession>A0ABT1W3N8</accession>
<evidence type="ECO:0000256" key="6">
    <source>
        <dbReference type="SAM" id="Phobius"/>
    </source>
</evidence>
<dbReference type="Gene3D" id="1.20.1260.100">
    <property type="entry name" value="TspO/MBR protein"/>
    <property type="match status" value="1"/>
</dbReference>
<evidence type="ECO:0000256" key="2">
    <source>
        <dbReference type="ARBA" id="ARBA00007524"/>
    </source>
</evidence>
<name>A0ABT1W3N8_9PROT</name>
<dbReference type="InterPro" id="IPR038330">
    <property type="entry name" value="TspO/MBR-related_sf"/>
</dbReference>
<comment type="similarity">
    <text evidence="2">Belongs to the TspO/BZRP family.</text>
</comment>
<feature type="transmembrane region" description="Helical" evidence="6">
    <location>
        <begin position="131"/>
        <end position="149"/>
    </location>
</feature>
<sequence>MIGTFLQRPVVVATVGATVVMGLGGALTKLGPWYEQLRKPSWQPPGWVFPTVWTSIAALTVWSVSHGWPLLSAAGLSGTAIALFAVNGVLNVAWSGLFFSLQRPDWSLIEVVPLWASVLSLVVLMASVSPFSALLLLPYLLWVGIAAVLNRAIVRLNQPFGAEARPAV</sequence>
<keyword evidence="8" id="KW-1185">Reference proteome</keyword>
<gene>
    <name evidence="7" type="ORF">NFI95_03300</name>
</gene>
<evidence type="ECO:0000313" key="7">
    <source>
        <dbReference type="EMBL" id="MCQ8277477.1"/>
    </source>
</evidence>
<keyword evidence="5 6" id="KW-0472">Membrane</keyword>
<organism evidence="7 8">
    <name type="scientific">Endosaccharibacter trunci</name>
    <dbReference type="NCBI Taxonomy" id="2812733"/>
    <lineage>
        <taxon>Bacteria</taxon>
        <taxon>Pseudomonadati</taxon>
        <taxon>Pseudomonadota</taxon>
        <taxon>Alphaproteobacteria</taxon>
        <taxon>Acetobacterales</taxon>
        <taxon>Acetobacteraceae</taxon>
        <taxon>Endosaccharibacter</taxon>
    </lineage>
</organism>
<dbReference type="Pfam" id="PF03073">
    <property type="entry name" value="TspO_MBR"/>
    <property type="match status" value="1"/>
</dbReference>
<feature type="transmembrane region" description="Helical" evidence="6">
    <location>
        <begin position="47"/>
        <end position="64"/>
    </location>
</feature>
<reference evidence="7 8" key="1">
    <citation type="submission" date="2022-06" db="EMBL/GenBank/DDBJ databases">
        <title>Endosaccharibacter gen. nov., sp. nov., endophytic bacteria isolated from sugarcane.</title>
        <authorList>
            <person name="Pitiwittayakul N."/>
            <person name="Yukphan P."/>
            <person name="Charoenyingcharoen P."/>
            <person name="Tanasupawat S."/>
        </authorList>
    </citation>
    <scope>NUCLEOTIDE SEQUENCE [LARGE SCALE GENOMIC DNA]</scope>
    <source>
        <strain evidence="7 8">KSS8</strain>
    </source>
</reference>
<comment type="caution">
    <text evidence="7">The sequence shown here is derived from an EMBL/GenBank/DDBJ whole genome shotgun (WGS) entry which is preliminary data.</text>
</comment>
<dbReference type="PANTHER" id="PTHR10057:SF0">
    <property type="entry name" value="TRANSLOCATOR PROTEIN"/>
    <property type="match status" value="1"/>
</dbReference>
<evidence type="ECO:0000256" key="3">
    <source>
        <dbReference type="ARBA" id="ARBA00022692"/>
    </source>
</evidence>
<evidence type="ECO:0000256" key="4">
    <source>
        <dbReference type="ARBA" id="ARBA00022989"/>
    </source>
</evidence>
<dbReference type="EMBL" id="JAMSKV010000002">
    <property type="protein sequence ID" value="MCQ8277477.1"/>
    <property type="molecule type" value="Genomic_DNA"/>
</dbReference>
<protein>
    <submittedName>
        <fullName evidence="7">Tryptophan-rich sensory protein</fullName>
    </submittedName>
</protein>
<feature type="transmembrane region" description="Helical" evidence="6">
    <location>
        <begin position="106"/>
        <end position="125"/>
    </location>
</feature>
<dbReference type="CDD" id="cd15904">
    <property type="entry name" value="TSPO_MBR"/>
    <property type="match status" value="1"/>
</dbReference>
<dbReference type="InterPro" id="IPR004307">
    <property type="entry name" value="TspO_MBR"/>
</dbReference>
<keyword evidence="3 6" id="KW-0812">Transmembrane</keyword>
<dbReference type="PANTHER" id="PTHR10057">
    <property type="entry name" value="PERIPHERAL-TYPE BENZODIAZEPINE RECEPTOR"/>
    <property type="match status" value="1"/>
</dbReference>
<feature type="transmembrane region" description="Helical" evidence="6">
    <location>
        <begin position="70"/>
        <end position="94"/>
    </location>
</feature>
<dbReference type="Proteomes" id="UP001524587">
    <property type="component" value="Unassembled WGS sequence"/>
</dbReference>
<proteinExistence type="inferred from homology"/>
<evidence type="ECO:0000256" key="1">
    <source>
        <dbReference type="ARBA" id="ARBA00004141"/>
    </source>
</evidence>
<dbReference type="PIRSF" id="PIRSF005859">
    <property type="entry name" value="PBR"/>
    <property type="match status" value="1"/>
</dbReference>
<keyword evidence="4 6" id="KW-1133">Transmembrane helix</keyword>
<feature type="transmembrane region" description="Helical" evidence="6">
    <location>
        <begin position="6"/>
        <end position="27"/>
    </location>
</feature>
<dbReference type="RefSeq" id="WP_422862920.1">
    <property type="nucleotide sequence ID" value="NZ_JAMSKV010000002.1"/>
</dbReference>
<comment type="subcellular location">
    <subcellularLocation>
        <location evidence="1">Membrane</location>
        <topology evidence="1">Multi-pass membrane protein</topology>
    </subcellularLocation>
</comment>
<evidence type="ECO:0000313" key="8">
    <source>
        <dbReference type="Proteomes" id="UP001524587"/>
    </source>
</evidence>
<evidence type="ECO:0000256" key="5">
    <source>
        <dbReference type="ARBA" id="ARBA00023136"/>
    </source>
</evidence>